<dbReference type="PROSITE" id="PS01128">
    <property type="entry name" value="SHIKIMATE_KINASE"/>
    <property type="match status" value="1"/>
</dbReference>
<comment type="pathway">
    <text evidence="1 11">Metabolic intermediate biosynthesis; chorismate biosynthesis; chorismate from D-erythrose 4-phosphate and phosphoenolpyruvate: step 5/7.</text>
</comment>
<evidence type="ECO:0000256" key="10">
    <source>
        <dbReference type="ARBA" id="ARBA00048567"/>
    </source>
</evidence>
<evidence type="ECO:0000313" key="12">
    <source>
        <dbReference type="EMBL" id="MBL3579824.1"/>
    </source>
</evidence>
<dbReference type="InterPro" id="IPR031322">
    <property type="entry name" value="Shikimate/glucono_kinase"/>
</dbReference>
<dbReference type="SUPFAM" id="SSF52540">
    <property type="entry name" value="P-loop containing nucleoside triphosphate hydrolases"/>
    <property type="match status" value="1"/>
</dbReference>
<keyword evidence="13" id="KW-1185">Reference proteome</keyword>
<keyword evidence="6 11" id="KW-0547">Nucleotide-binding</keyword>
<feature type="binding site" evidence="11">
    <location>
        <begin position="16"/>
        <end position="21"/>
    </location>
    <ligand>
        <name>ATP</name>
        <dbReference type="ChEBI" id="CHEBI:30616"/>
    </ligand>
</feature>
<feature type="binding site" evidence="11">
    <location>
        <position position="141"/>
    </location>
    <ligand>
        <name>substrate</name>
    </ligand>
</feature>
<proteinExistence type="inferred from homology"/>
<feature type="binding site" evidence="11">
    <location>
        <position position="84"/>
    </location>
    <ligand>
        <name>substrate</name>
    </ligand>
</feature>
<gene>
    <name evidence="11" type="primary">aroK</name>
    <name evidence="12" type="ORF">JMJ92_16950</name>
</gene>
<evidence type="ECO:0000256" key="2">
    <source>
        <dbReference type="ARBA" id="ARBA00006997"/>
    </source>
</evidence>
<evidence type="ECO:0000256" key="6">
    <source>
        <dbReference type="ARBA" id="ARBA00022741"/>
    </source>
</evidence>
<dbReference type="Gene3D" id="3.40.50.300">
    <property type="entry name" value="P-loop containing nucleotide triphosphate hydrolases"/>
    <property type="match status" value="1"/>
</dbReference>
<feature type="binding site" evidence="11">
    <location>
        <position position="62"/>
    </location>
    <ligand>
        <name>substrate</name>
    </ligand>
</feature>
<name>A0ABS1RL18_9RHOB</name>
<protein>
    <recommendedName>
        <fullName evidence="3 11">Shikimate kinase</fullName>
        <shortName evidence="11">SK</shortName>
        <ecNumber evidence="3 11">2.7.1.71</ecNumber>
    </recommendedName>
</protein>
<evidence type="ECO:0000256" key="9">
    <source>
        <dbReference type="ARBA" id="ARBA00023141"/>
    </source>
</evidence>
<accession>A0ABS1RL18</accession>
<dbReference type="PANTHER" id="PTHR21087:SF16">
    <property type="entry name" value="SHIKIMATE KINASE 1, CHLOROPLASTIC"/>
    <property type="match status" value="1"/>
</dbReference>
<keyword evidence="9 11" id="KW-0057">Aromatic amino acid biosynthesis</keyword>
<keyword evidence="11" id="KW-0460">Magnesium</keyword>
<dbReference type="Proteomes" id="UP000635853">
    <property type="component" value="Unassembled WGS sequence"/>
</dbReference>
<dbReference type="PANTHER" id="PTHR21087">
    <property type="entry name" value="SHIKIMATE KINASE"/>
    <property type="match status" value="1"/>
</dbReference>
<evidence type="ECO:0000256" key="4">
    <source>
        <dbReference type="ARBA" id="ARBA00022605"/>
    </source>
</evidence>
<evidence type="ECO:0000256" key="7">
    <source>
        <dbReference type="ARBA" id="ARBA00022777"/>
    </source>
</evidence>
<feature type="binding site" evidence="11">
    <location>
        <position position="20"/>
    </location>
    <ligand>
        <name>Mg(2+)</name>
        <dbReference type="ChEBI" id="CHEBI:18420"/>
    </ligand>
</feature>
<dbReference type="RefSeq" id="WP_075786006.1">
    <property type="nucleotide sequence ID" value="NZ_JAESIL010000089.1"/>
</dbReference>
<keyword evidence="5 11" id="KW-0808">Transferase</keyword>
<comment type="subcellular location">
    <subcellularLocation>
        <location evidence="11">Cytoplasm</location>
    </subcellularLocation>
</comment>
<evidence type="ECO:0000313" key="13">
    <source>
        <dbReference type="Proteomes" id="UP000635853"/>
    </source>
</evidence>
<sequence>MGAKLKKTVVLVGLMGAGKTAVGTVLARRLGVPFLDSDAEIVKAAAMTIPEIFARDGEAFFRAREAEVIARLLRAAPGVLSTGGGAFLGEANRAAISGLGVSVWLDADLDLLWQRVRHKDTRPLLRTPDPQATLAELYHARRPFYAMADLAVRADPRYSIEDMAGRVIEALKTRPDVMEAA</sequence>
<comment type="caution">
    <text evidence="12">The sequence shown here is derived from an EMBL/GenBank/DDBJ whole genome shotgun (WGS) entry which is preliminary data.</text>
</comment>
<dbReference type="InterPro" id="IPR027417">
    <property type="entry name" value="P-loop_NTPase"/>
</dbReference>
<dbReference type="EMBL" id="JAESIL010000089">
    <property type="protein sequence ID" value="MBL3579824.1"/>
    <property type="molecule type" value="Genomic_DNA"/>
</dbReference>
<dbReference type="CDD" id="cd00464">
    <property type="entry name" value="SK"/>
    <property type="match status" value="1"/>
</dbReference>
<dbReference type="EC" id="2.7.1.71" evidence="3 11"/>
<comment type="cofactor">
    <cofactor evidence="11">
        <name>Mg(2+)</name>
        <dbReference type="ChEBI" id="CHEBI:18420"/>
    </cofactor>
    <text evidence="11">Binds 1 Mg(2+) ion per subunit.</text>
</comment>
<dbReference type="Pfam" id="PF01202">
    <property type="entry name" value="SKI"/>
    <property type="match status" value="1"/>
</dbReference>
<evidence type="ECO:0000256" key="11">
    <source>
        <dbReference type="HAMAP-Rule" id="MF_00109"/>
    </source>
</evidence>
<dbReference type="InterPro" id="IPR000623">
    <property type="entry name" value="Shikimate_kinase/TSH1"/>
</dbReference>
<dbReference type="PRINTS" id="PR01100">
    <property type="entry name" value="SHIKIMTKNASE"/>
</dbReference>
<evidence type="ECO:0000256" key="8">
    <source>
        <dbReference type="ARBA" id="ARBA00022840"/>
    </source>
</evidence>
<comment type="catalytic activity">
    <reaction evidence="10 11">
        <text>shikimate + ATP = 3-phosphoshikimate + ADP + H(+)</text>
        <dbReference type="Rhea" id="RHEA:13121"/>
        <dbReference type="ChEBI" id="CHEBI:15378"/>
        <dbReference type="ChEBI" id="CHEBI:30616"/>
        <dbReference type="ChEBI" id="CHEBI:36208"/>
        <dbReference type="ChEBI" id="CHEBI:145989"/>
        <dbReference type="ChEBI" id="CHEBI:456216"/>
        <dbReference type="EC" id="2.7.1.71"/>
    </reaction>
</comment>
<comment type="function">
    <text evidence="11">Catalyzes the specific phosphorylation of the 3-hydroxyl group of shikimic acid using ATP as a cosubstrate.</text>
</comment>
<comment type="subunit">
    <text evidence="11">Monomer.</text>
</comment>
<evidence type="ECO:0000256" key="5">
    <source>
        <dbReference type="ARBA" id="ARBA00022679"/>
    </source>
</evidence>
<dbReference type="HAMAP" id="MF_00109">
    <property type="entry name" value="Shikimate_kinase"/>
    <property type="match status" value="1"/>
</dbReference>
<keyword evidence="7 11" id="KW-0418">Kinase</keyword>
<dbReference type="NCBIfam" id="NF010552">
    <property type="entry name" value="PRK13946.1"/>
    <property type="match status" value="1"/>
</dbReference>
<comment type="caution">
    <text evidence="11">Lacks conserved residue(s) required for the propagation of feature annotation.</text>
</comment>
<comment type="similarity">
    <text evidence="2 11">Belongs to the shikimate kinase family.</text>
</comment>
<feature type="binding site" evidence="11">
    <location>
        <position position="122"/>
    </location>
    <ligand>
        <name>ATP</name>
        <dbReference type="ChEBI" id="CHEBI:30616"/>
    </ligand>
</feature>
<organism evidence="12 13">
    <name type="scientific">Rhodovulum visakhapatnamense</name>
    <dbReference type="NCBI Taxonomy" id="364297"/>
    <lineage>
        <taxon>Bacteria</taxon>
        <taxon>Pseudomonadati</taxon>
        <taxon>Pseudomonadota</taxon>
        <taxon>Alphaproteobacteria</taxon>
        <taxon>Rhodobacterales</taxon>
        <taxon>Paracoccaceae</taxon>
        <taxon>Rhodovulum</taxon>
    </lineage>
</organism>
<feature type="binding site" evidence="11">
    <location>
        <position position="38"/>
    </location>
    <ligand>
        <name>substrate</name>
    </ligand>
</feature>
<keyword evidence="11" id="KW-0479">Metal-binding</keyword>
<reference evidence="13" key="1">
    <citation type="submission" date="2021-01" db="EMBL/GenBank/DDBJ databases">
        <title>Draft genomes of Rhodovulum sulfidophilum.</title>
        <authorList>
            <person name="Guzman M.S."/>
        </authorList>
    </citation>
    <scope>NUCLEOTIDE SEQUENCE [LARGE SCALE GENOMIC DNA]</scope>
    <source>
        <strain evidence="13">AB19</strain>
    </source>
</reference>
<evidence type="ECO:0000256" key="1">
    <source>
        <dbReference type="ARBA" id="ARBA00004842"/>
    </source>
</evidence>
<evidence type="ECO:0000256" key="3">
    <source>
        <dbReference type="ARBA" id="ARBA00012154"/>
    </source>
</evidence>
<dbReference type="InterPro" id="IPR023000">
    <property type="entry name" value="Shikimate_kinase_CS"/>
</dbReference>
<keyword evidence="11" id="KW-0963">Cytoplasm</keyword>
<keyword evidence="8 11" id="KW-0067">ATP-binding</keyword>
<dbReference type="GO" id="GO:0004765">
    <property type="term" value="F:shikimate kinase activity"/>
    <property type="evidence" value="ECO:0007669"/>
    <property type="project" value="UniProtKB-EC"/>
</dbReference>
<keyword evidence="4 11" id="KW-0028">Amino-acid biosynthesis</keyword>